<organism evidence="3 4">
    <name type="scientific">Cobetia marina</name>
    <name type="common">Deleya marina</name>
    <dbReference type="NCBI Taxonomy" id="28258"/>
    <lineage>
        <taxon>Bacteria</taxon>
        <taxon>Pseudomonadati</taxon>
        <taxon>Pseudomonadota</taxon>
        <taxon>Gammaproteobacteria</taxon>
        <taxon>Oceanospirillales</taxon>
        <taxon>Halomonadaceae</taxon>
        <taxon>Cobetia</taxon>
    </lineage>
</organism>
<evidence type="ECO:0000259" key="2">
    <source>
        <dbReference type="Pfam" id="PF20249"/>
    </source>
</evidence>
<dbReference type="EMBL" id="JBAKAP010000027">
    <property type="protein sequence ID" value="MEL0618553.1"/>
    <property type="molecule type" value="Genomic_DNA"/>
</dbReference>
<reference evidence="3 4" key="1">
    <citation type="submission" date="2024-02" db="EMBL/GenBank/DDBJ databases">
        <title>Bacteria isolated from the canopy kelp, Nereocystis luetkeana.</title>
        <authorList>
            <person name="Pfister C.A."/>
            <person name="Younker I.T."/>
            <person name="Light S.H."/>
        </authorList>
    </citation>
    <scope>NUCLEOTIDE SEQUENCE [LARGE SCALE GENOMIC DNA]</scope>
    <source>
        <strain evidence="3 4">TI.5.07</strain>
    </source>
</reference>
<feature type="transmembrane region" description="Helical" evidence="1">
    <location>
        <begin position="707"/>
        <end position="729"/>
    </location>
</feature>
<keyword evidence="1" id="KW-0472">Membrane</keyword>
<feature type="transmembrane region" description="Helical" evidence="1">
    <location>
        <begin position="824"/>
        <end position="857"/>
    </location>
</feature>
<feature type="transmembrane region" description="Helical" evidence="1">
    <location>
        <begin position="788"/>
        <end position="812"/>
    </location>
</feature>
<feature type="transmembrane region" description="Helical" evidence="1">
    <location>
        <begin position="869"/>
        <end position="891"/>
    </location>
</feature>
<dbReference type="InterPro" id="IPR046864">
    <property type="entry name" value="VasX_N"/>
</dbReference>
<feature type="domain" description="Toxin VasX N-terminal region" evidence="2">
    <location>
        <begin position="12"/>
        <end position="201"/>
    </location>
</feature>
<name>A0ABU9GKA8_COBMA</name>
<dbReference type="RefSeq" id="WP_341542916.1">
    <property type="nucleotide sequence ID" value="NZ_JBAKAP010000027.1"/>
</dbReference>
<feature type="transmembrane region" description="Helical" evidence="1">
    <location>
        <begin position="750"/>
        <end position="776"/>
    </location>
</feature>
<gene>
    <name evidence="3" type="ORF">V6243_17125</name>
</gene>
<dbReference type="InterPro" id="IPR048126">
    <property type="entry name" value="Toxin_VasX"/>
</dbReference>
<protein>
    <submittedName>
        <fullName evidence="3">T6SS effector BTH_I2691 family protein</fullName>
    </submittedName>
</protein>
<keyword evidence="4" id="KW-1185">Reference proteome</keyword>
<keyword evidence="1" id="KW-0812">Transmembrane</keyword>
<evidence type="ECO:0000256" key="1">
    <source>
        <dbReference type="SAM" id="Phobius"/>
    </source>
</evidence>
<evidence type="ECO:0000313" key="3">
    <source>
        <dbReference type="EMBL" id="MEL0618553.1"/>
    </source>
</evidence>
<accession>A0ABU9GKA8</accession>
<dbReference type="Pfam" id="PF20249">
    <property type="entry name" value="VasX_N"/>
    <property type="match status" value="1"/>
</dbReference>
<sequence>MSADDTTSIANCSFCRGEGLPILPVRYAIARTDSKIPAPRAPVVNGPFGEGVTDVATLPDGQDYTLRLMRAGFLYVYNEAAGTWSGYVVTEKGYLYAYVKEIEHSLLVAMDPANPTQGVSNKLKTPSSKVEFSCAANNSAHQYPGRCITIPDAANADNIYLAFSDTAWTNRVWHEHATNEVVEGTTVKRRDQMRKLSLAEWRGGQASHASSISTISQYVAEASIEELTNKQEQDSTDETGLEFSLDPVNGMADDVDNLVSWADSKSVDSMPAVMVALNDPIGITSDLAPLISTKIKEFIDRPERLWPLKTYALIDSIREAVHEKTVYDYISGEMKTATTKASDYIYAMKGGGPGARMHVETVADMKVKKRYITEAVNNIDIEDVKETINDDWSKYENRIRGDYNKEGDKVLESDSWKKNVYDKQSKDFKKKEAAPLIKCHYNWMMSQILEKVLISNHDDSEIESGASYTTIVLKCVSDTQQHSNHHLKYEEWLNVTEIESDNLIMNALCCNNKVMKDSFSISEDNVDYDARGYIALPWTNLIDTFGAAVEESLILKNNLAAMLGAIISPLVKNMASQNFVVGNPIHKMLGAFAGMPIEKITIMNGTVSDLSESIRQTLIDVNAEFKRIDPDIFNSKINIWTRRTGRASVPTGAGKSNMSVTYNRFVLKEATVQLSERELIKIAKKSVFKTLSEVERQSISESMKSGFGNGATGALLAIVTMIVGQAAYIEQSKALVTATSEGNKRYIIGRLSAIGAGVFSAAADLTNLIFVGLASLARLSSNLLTRAITVFLSATTFGLGVVSALLFALLDIFASYKSLLKEDYVTAGLFMISAGAGIASYITVTIAISVATGFGIGAGAPVTLLGLSWTGWAVIAFLVLMTANILIAMWTDNEVQAWIGRSYFGDYDQADRFSSLREQQASFESIKQ</sequence>
<dbReference type="NCBIfam" id="NF041559">
    <property type="entry name" value="BTH_I2691_fam"/>
    <property type="match status" value="1"/>
</dbReference>
<dbReference type="Proteomes" id="UP001378242">
    <property type="component" value="Unassembled WGS sequence"/>
</dbReference>
<proteinExistence type="predicted"/>
<dbReference type="CDD" id="cd20707">
    <property type="entry name" value="MIX_III"/>
    <property type="match status" value="1"/>
</dbReference>
<keyword evidence="1" id="KW-1133">Transmembrane helix</keyword>
<evidence type="ECO:0000313" key="4">
    <source>
        <dbReference type="Proteomes" id="UP001378242"/>
    </source>
</evidence>
<comment type="caution">
    <text evidence="3">The sequence shown here is derived from an EMBL/GenBank/DDBJ whole genome shotgun (WGS) entry which is preliminary data.</text>
</comment>